<feature type="compositionally biased region" description="Low complexity" evidence="22">
    <location>
        <begin position="251"/>
        <end position="268"/>
    </location>
</feature>
<keyword evidence="12" id="KW-0995">Kinetochore</keyword>
<evidence type="ECO:0000256" key="21">
    <source>
        <dbReference type="SAM" id="Coils"/>
    </source>
</evidence>
<dbReference type="FunFam" id="1.25.10.10:FF:000001">
    <property type="entry name" value="CLIP-associating protein 1 isoform 2"/>
    <property type="match status" value="1"/>
</dbReference>
<feature type="coiled-coil region" evidence="21">
    <location>
        <begin position="1234"/>
        <end position="1261"/>
    </location>
</feature>
<dbReference type="GO" id="GO:0051301">
    <property type="term" value="P:cell division"/>
    <property type="evidence" value="ECO:0007669"/>
    <property type="project" value="UniProtKB-KW"/>
</dbReference>
<dbReference type="SMART" id="SM01349">
    <property type="entry name" value="TOG"/>
    <property type="match status" value="4"/>
</dbReference>
<feature type="domain" description="TOG" evidence="23">
    <location>
        <begin position="319"/>
        <end position="551"/>
    </location>
</feature>
<gene>
    <name evidence="25" type="primary">CLASP1</name>
</gene>
<dbReference type="GO" id="GO:0007026">
    <property type="term" value="P:negative regulation of microtubule depolymerization"/>
    <property type="evidence" value="ECO:0007669"/>
    <property type="project" value="UniProtKB-ARBA"/>
</dbReference>
<dbReference type="GO" id="GO:0045180">
    <property type="term" value="C:basal cortex"/>
    <property type="evidence" value="ECO:0007669"/>
    <property type="project" value="TreeGrafter"/>
</dbReference>
<dbReference type="GO" id="GO:0005813">
    <property type="term" value="C:centrosome"/>
    <property type="evidence" value="ECO:0007669"/>
    <property type="project" value="UniProtKB-SubCell"/>
</dbReference>
<feature type="compositionally biased region" description="Polar residues" evidence="22">
    <location>
        <begin position="1168"/>
        <end position="1178"/>
    </location>
</feature>
<evidence type="ECO:0000313" key="25">
    <source>
        <dbReference type="RefSeq" id="XP_036713134.1"/>
    </source>
</evidence>
<dbReference type="GO" id="GO:0008017">
    <property type="term" value="F:microtubule binding"/>
    <property type="evidence" value="ECO:0007669"/>
    <property type="project" value="UniProtKB-ARBA"/>
</dbReference>
<evidence type="ECO:0000256" key="16">
    <source>
        <dbReference type="ARBA" id="ARBA00023328"/>
    </source>
</evidence>
<feature type="repeat" description="HEAT" evidence="20">
    <location>
        <begin position="168"/>
        <end position="206"/>
    </location>
</feature>
<keyword evidence="15" id="KW-0131">Cell cycle</keyword>
<feature type="domain" description="TOG" evidence="23">
    <location>
        <begin position="1215"/>
        <end position="1453"/>
    </location>
</feature>
<name>A0A8B8XU47_BALMU</name>
<dbReference type="GO" id="GO:0000776">
    <property type="term" value="C:kinetochore"/>
    <property type="evidence" value="ECO:0007669"/>
    <property type="project" value="UniProtKB-KW"/>
</dbReference>
<evidence type="ECO:0000256" key="6">
    <source>
        <dbReference type="ARBA" id="ARBA00022454"/>
    </source>
</evidence>
<sequence length="1464" mass="161151">MEPRTEACLAQVLQKDVGKRLQVGQELIDYFSDKQKSADLEHDQTTLDKLVDGLATFWVNSSNYKVVLLGMDILSSLVTRLQDRFKAQIGTVLPSLIDRLGDAKDSVREQDQALLLKIMDQAANPQYVWDRMLGGFKHKNFRTREGTCLCLVATLNASGAHTLTLSKIVPHICNLLGDPNSQVRDAAINSLVEIYRHVGERVRADLSKKGLPQSRLNVIFTKFDEVQKSGNMIQSANDKNFDDEESVDGNRPSSASSTSSKAPASSRRNVGMGTTRRLGSSTLGSKSSAAKEGAGAVDEEDFIKAFDDVPAVQIYSSRDLEESINKIREILSDDKHDWEQRVNALKKIRSLLLAGAAEYDNFFQHLRLLDGAFKLSAKDLRSQVVREACITLGHLSSVLGNKFDHGAEAIMPTIFNLIPNSAKIMATSGVVAVRLIIRHTHIPRLIPIITSNCTSKSVAVRRRCFEFLDLLLQEWQTHSLERHISVLAETIKKGIHDADSEARIEARKCYWGFHSHFSREAEHLYHNLEPSYQRALQSHLKSSDSVVSLPQSDRSSSSSQESLNRPLSAKRSPTGSATSRASTVSSKSVSTTGSLQRSRSDIDVNAAASAKSKVPSAPGAAPFSSAAALPPGSYASLGRIRTRRQSSGSATNVTSTPSDSRGRSRAKVVSQSQPGSRSSSPGKLLGSGYSGLAAGSSRGPPATPSSEKRSKIPRSQGCSRETSPNRIGLDRFGLGQAGRIPGSVNAMRVLSTSADLEAAVADALLLGDSRSKKKPVRRRYEPYGMYSDDDANSDASSVCSERSYSSRNGGVPHYLRQTEDVAEVLNHCASSNWSERKEGLLGLQNLLKSQRTLSRVELKRLCEIFTRMFADPHSKRVFSMFLETLVDFIIIHKDDLQDWLFVLLTQLLKKMGADLLGSVQAKVQKALDVTRDSFPFDQQFNILMRFIVDQTQTPNLKVKVAILKYIESLARQMDPTDFINSSETRLAVSRIITWTTEPKSSDVRKAAQIVLISLFELNTPEFTMLLGALPKTFQDGATKLLHNHLKNSSNTSVGSPSNTIGRTPSRHPSSRTSPLTSPTNCSHGGLSPSMLEYDTENLNSEEIYSSLRGVTEAIEKFSFRSQEDLNEPIKRDGRKDCEVVSRDGGITSPATEGRGGSDAVEGGRTALDNKTSLLNTQPPRAFPGPRARDYSPYPYSDTISTYDKTALKEAVFDDDMEQLRDVPIDHSDLVADLLKELSNHNERVEERKGALLELLKIAREDSLGVWEEHFKTVLLLLLETLGDKDHSIRALALRVLRETLRSQPARFKHYAELTIMKTLEAHKDSHKEVVRAAEEAAATLASSIHPEQCIKVLCPIVQTADYPINLAAIKMQTKVVERIAKESLLQLLADIIPGLLQGYDNTESSVRKASVFCLVAIYSVIGEELKPHLAQLTGSKMKLLNLYIKRAQTTNSNSSSSSDVSTHS</sequence>
<dbReference type="RefSeq" id="XP_036713134.1">
    <property type="nucleotide sequence ID" value="XM_036857239.1"/>
</dbReference>
<evidence type="ECO:0000256" key="15">
    <source>
        <dbReference type="ARBA" id="ARBA00023306"/>
    </source>
</evidence>
<dbReference type="FunFam" id="1.25.10.10:FF:000031">
    <property type="entry name" value="CLIP-associating protein 1 isoform 2"/>
    <property type="match status" value="1"/>
</dbReference>
<dbReference type="PANTHER" id="PTHR21567:SF28">
    <property type="entry name" value="CLIP-ASSOCIATING PROTEIN 1"/>
    <property type="match status" value="1"/>
</dbReference>
<keyword evidence="24" id="KW-1185">Reference proteome</keyword>
<dbReference type="CTD" id="23332"/>
<evidence type="ECO:0000256" key="18">
    <source>
        <dbReference type="ARBA" id="ARBA00071710"/>
    </source>
</evidence>
<feature type="compositionally biased region" description="Polar residues" evidence="22">
    <location>
        <begin position="1046"/>
        <end position="1061"/>
    </location>
</feature>
<evidence type="ECO:0000256" key="2">
    <source>
        <dbReference type="ARBA" id="ARBA00004300"/>
    </source>
</evidence>
<keyword evidence="16" id="KW-0137">Centromere</keyword>
<evidence type="ECO:0000256" key="13">
    <source>
        <dbReference type="ARBA" id="ARBA00023034"/>
    </source>
</evidence>
<keyword evidence="6" id="KW-0158">Chromosome</keyword>
<keyword evidence="21" id="KW-0175">Coiled coil</keyword>
<dbReference type="GO" id="GO:0090307">
    <property type="term" value="P:mitotic spindle assembly"/>
    <property type="evidence" value="ECO:0007669"/>
    <property type="project" value="TreeGrafter"/>
</dbReference>
<evidence type="ECO:0000256" key="12">
    <source>
        <dbReference type="ARBA" id="ARBA00022838"/>
    </source>
</evidence>
<evidence type="ECO:0000256" key="14">
    <source>
        <dbReference type="ARBA" id="ARBA00023212"/>
    </source>
</evidence>
<dbReference type="Gene3D" id="1.25.10.10">
    <property type="entry name" value="Leucine-rich Repeat Variant"/>
    <property type="match status" value="4"/>
</dbReference>
<feature type="compositionally biased region" description="Polar residues" evidence="22">
    <location>
        <begin position="645"/>
        <end position="659"/>
    </location>
</feature>
<evidence type="ECO:0000256" key="1">
    <source>
        <dbReference type="ARBA" id="ARBA00004186"/>
    </source>
</evidence>
<dbReference type="GO" id="GO:0043515">
    <property type="term" value="F:kinetochore binding"/>
    <property type="evidence" value="ECO:0007669"/>
    <property type="project" value="TreeGrafter"/>
</dbReference>
<dbReference type="InterPro" id="IPR016024">
    <property type="entry name" value="ARM-type_fold"/>
</dbReference>
<feature type="compositionally biased region" description="Low complexity" evidence="22">
    <location>
        <begin position="668"/>
        <end position="699"/>
    </location>
</feature>
<keyword evidence="9" id="KW-0493">Microtubule</keyword>
<evidence type="ECO:0000256" key="5">
    <source>
        <dbReference type="ARBA" id="ARBA00009549"/>
    </source>
</evidence>
<evidence type="ECO:0000256" key="20">
    <source>
        <dbReference type="PROSITE-ProRule" id="PRU00103"/>
    </source>
</evidence>
<dbReference type="InterPro" id="IPR011989">
    <property type="entry name" value="ARM-like"/>
</dbReference>
<feature type="domain" description="TOG" evidence="23">
    <location>
        <begin position="1"/>
        <end position="232"/>
    </location>
</feature>
<comment type="similarity">
    <text evidence="5">Belongs to the CLASP family.</text>
</comment>
<dbReference type="GO" id="GO:0005881">
    <property type="term" value="C:cytoplasmic microtubule"/>
    <property type="evidence" value="ECO:0007669"/>
    <property type="project" value="TreeGrafter"/>
</dbReference>
<feature type="compositionally biased region" description="Low complexity" evidence="22">
    <location>
        <begin position="574"/>
        <end position="594"/>
    </location>
</feature>
<evidence type="ECO:0000256" key="8">
    <source>
        <dbReference type="ARBA" id="ARBA00022618"/>
    </source>
</evidence>
<feature type="compositionally biased region" description="Low complexity" evidence="22">
    <location>
        <begin position="545"/>
        <end position="567"/>
    </location>
</feature>
<comment type="function">
    <text evidence="17">Microtubule plus-end tracking protein that promotes the stabilization of dynamic microtubules. Involved in the nucleation of noncentrosomal microtubules originating from the trans-Golgi network (TGN). Required for the polarization of the cytoplasmic microtubule arrays in migrating cells towards the leading edge of the cell. May act at the cell cortex to enhance the frequency of rescue of depolymerizing microtubules by attaching their plus-ends to cortical platforms composed of ERC1 and PHLDB2. This cortical microtubule stabilizing activity is regulated at least in part by phosphatidylinositol 3-kinase signaling. Also performs a similar stabilizing function at the kinetochore which is essential for the bipolar alignment of chromosomes on the mitotic spindle.</text>
</comment>
<dbReference type="Pfam" id="PF23271">
    <property type="entry name" value="HEAT_GCN1"/>
    <property type="match status" value="1"/>
</dbReference>
<keyword evidence="7" id="KW-0963">Cytoplasm</keyword>
<comment type="subcellular location">
    <subcellularLocation>
        <location evidence="4">Chromosome</location>
        <location evidence="4">Centromere</location>
        <location evidence="4">Kinetochore</location>
    </subcellularLocation>
    <subcellularLocation>
        <location evidence="2">Cytoplasm</location>
        <location evidence="2">Cytoskeleton</location>
        <location evidence="2">Microtubule organizing center</location>
        <location evidence="2">Centrosome</location>
    </subcellularLocation>
    <subcellularLocation>
        <location evidence="1">Cytoplasm</location>
        <location evidence="1">Cytoskeleton</location>
        <location evidence="1">Spindle</location>
    </subcellularLocation>
    <subcellularLocation>
        <location evidence="3">Golgi apparatus</location>
        <location evidence="3">trans-Golgi network</location>
    </subcellularLocation>
</comment>
<dbReference type="PANTHER" id="PTHR21567">
    <property type="entry name" value="CLASP"/>
    <property type="match status" value="1"/>
</dbReference>
<dbReference type="InterPro" id="IPR021133">
    <property type="entry name" value="HEAT_type_2"/>
</dbReference>
<keyword evidence="10" id="KW-0677">Repeat</keyword>
<feature type="compositionally biased region" description="Polar residues" evidence="22">
    <location>
        <begin position="716"/>
        <end position="725"/>
    </location>
</feature>
<feature type="compositionally biased region" description="Low complexity" evidence="22">
    <location>
        <begin position="1070"/>
        <end position="1079"/>
    </location>
</feature>
<evidence type="ECO:0000256" key="7">
    <source>
        <dbReference type="ARBA" id="ARBA00022490"/>
    </source>
</evidence>
<evidence type="ECO:0000256" key="4">
    <source>
        <dbReference type="ARBA" id="ARBA00004629"/>
    </source>
</evidence>
<evidence type="ECO:0000256" key="22">
    <source>
        <dbReference type="SAM" id="MobiDB-lite"/>
    </source>
</evidence>
<keyword evidence="11" id="KW-0498">Mitosis</keyword>
<keyword evidence="14" id="KW-0206">Cytoskeleton</keyword>
<dbReference type="Proteomes" id="UP000694857">
    <property type="component" value="Chromosome 7"/>
</dbReference>
<feature type="region of interest" description="Disordered" evidence="22">
    <location>
        <begin position="543"/>
        <end position="732"/>
    </location>
</feature>
<feature type="domain" description="TOG" evidence="23">
    <location>
        <begin position="813"/>
        <end position="1051"/>
    </location>
</feature>
<evidence type="ECO:0000256" key="3">
    <source>
        <dbReference type="ARBA" id="ARBA00004601"/>
    </source>
</evidence>
<reference evidence="25" key="1">
    <citation type="submission" date="2025-08" db="UniProtKB">
        <authorList>
            <consortium name="RefSeq"/>
        </authorList>
    </citation>
    <scope>IDENTIFICATION</scope>
    <source>
        <tissue evidence="25">Epidermis and Blubber</tissue>
    </source>
</reference>
<evidence type="ECO:0000256" key="9">
    <source>
        <dbReference type="ARBA" id="ARBA00022701"/>
    </source>
</evidence>
<dbReference type="InterPro" id="IPR024395">
    <property type="entry name" value="CLASP_N_dom"/>
</dbReference>
<dbReference type="FunFam" id="1.25.10.10:FF:000006">
    <property type="entry name" value="CLIP-associating protein 1 isoform 2"/>
    <property type="match status" value="1"/>
</dbReference>
<dbReference type="GO" id="GO:0030010">
    <property type="term" value="P:establishment of cell polarity"/>
    <property type="evidence" value="ECO:0007669"/>
    <property type="project" value="UniProtKB-ARBA"/>
</dbReference>
<dbReference type="PROSITE" id="PS50077">
    <property type="entry name" value="HEAT_REPEAT"/>
    <property type="match status" value="1"/>
</dbReference>
<evidence type="ECO:0000259" key="23">
    <source>
        <dbReference type="SMART" id="SM01349"/>
    </source>
</evidence>
<feature type="region of interest" description="Disordered" evidence="22">
    <location>
        <begin position="235"/>
        <end position="292"/>
    </location>
</feature>
<dbReference type="FunFam" id="1.25.10.10:FF:000005">
    <property type="entry name" value="CLIP-associating protein 1 isoform 2"/>
    <property type="match status" value="1"/>
</dbReference>
<keyword evidence="13" id="KW-0333">Golgi apparatus</keyword>
<protein>
    <recommendedName>
        <fullName evidence="18">CLIP-associating protein 1</fullName>
    </recommendedName>
    <alternativeName>
        <fullName evidence="19">Cytoplasmic linker-associated protein 1</fullName>
    </alternativeName>
</protein>
<evidence type="ECO:0000256" key="17">
    <source>
        <dbReference type="ARBA" id="ARBA00055763"/>
    </source>
</evidence>
<feature type="region of interest" description="Disordered" evidence="22">
    <location>
        <begin position="1140"/>
        <end position="1195"/>
    </location>
</feature>
<dbReference type="InterPro" id="IPR057546">
    <property type="entry name" value="HEAT_GCN1"/>
</dbReference>
<dbReference type="Pfam" id="PF12348">
    <property type="entry name" value="CLASP_N"/>
    <property type="match status" value="2"/>
</dbReference>
<dbReference type="Pfam" id="PF21040">
    <property type="entry name" value="CEP104-like_TOG"/>
    <property type="match status" value="1"/>
</dbReference>
<dbReference type="GO" id="GO:0040001">
    <property type="term" value="P:establishment of mitotic spindle localization"/>
    <property type="evidence" value="ECO:0007669"/>
    <property type="project" value="TreeGrafter"/>
</dbReference>
<dbReference type="GO" id="GO:0005876">
    <property type="term" value="C:spindle microtubule"/>
    <property type="evidence" value="ECO:0007669"/>
    <property type="project" value="TreeGrafter"/>
</dbReference>
<evidence type="ECO:0000313" key="24">
    <source>
        <dbReference type="Proteomes" id="UP000694857"/>
    </source>
</evidence>
<dbReference type="SUPFAM" id="SSF48371">
    <property type="entry name" value="ARM repeat"/>
    <property type="match status" value="2"/>
</dbReference>
<evidence type="ECO:0000256" key="11">
    <source>
        <dbReference type="ARBA" id="ARBA00022776"/>
    </source>
</evidence>
<evidence type="ECO:0000256" key="10">
    <source>
        <dbReference type="ARBA" id="ARBA00022737"/>
    </source>
</evidence>
<proteinExistence type="inferred from homology"/>
<feature type="region of interest" description="Disordered" evidence="22">
    <location>
        <begin position="1044"/>
        <end position="1089"/>
    </location>
</feature>
<organism evidence="24 25">
    <name type="scientific">Balaenoptera musculus</name>
    <name type="common">Blue whale</name>
    <dbReference type="NCBI Taxonomy" id="9771"/>
    <lineage>
        <taxon>Eukaryota</taxon>
        <taxon>Metazoa</taxon>
        <taxon>Chordata</taxon>
        <taxon>Craniata</taxon>
        <taxon>Vertebrata</taxon>
        <taxon>Euteleostomi</taxon>
        <taxon>Mammalia</taxon>
        <taxon>Eutheria</taxon>
        <taxon>Laurasiatheria</taxon>
        <taxon>Artiodactyla</taxon>
        <taxon>Whippomorpha</taxon>
        <taxon>Cetacea</taxon>
        <taxon>Mysticeti</taxon>
        <taxon>Balaenopteridae</taxon>
        <taxon>Balaenoptera</taxon>
    </lineage>
</organism>
<dbReference type="GO" id="GO:0072686">
    <property type="term" value="C:mitotic spindle"/>
    <property type="evidence" value="ECO:0007669"/>
    <property type="project" value="TreeGrafter"/>
</dbReference>
<feature type="compositionally biased region" description="Low complexity" evidence="22">
    <location>
        <begin position="606"/>
        <end position="633"/>
    </location>
</feature>
<dbReference type="GeneID" id="118897844"/>
<dbReference type="InterPro" id="IPR034085">
    <property type="entry name" value="TOG"/>
</dbReference>
<evidence type="ECO:0000256" key="19">
    <source>
        <dbReference type="ARBA" id="ARBA00083433"/>
    </source>
</evidence>
<dbReference type="GO" id="GO:0005794">
    <property type="term" value="C:Golgi apparatus"/>
    <property type="evidence" value="ECO:0007669"/>
    <property type="project" value="UniProtKB-SubCell"/>
</dbReference>
<keyword evidence="8" id="KW-0132">Cell division</keyword>
<accession>A0A8B8XU47</accession>